<keyword evidence="13 21" id="KW-0375">Hydrogen ion transport</keyword>
<evidence type="ECO:0000313" key="26">
    <source>
        <dbReference type="EMBL" id="QCK88405.1"/>
    </source>
</evidence>
<dbReference type="OrthoDB" id="9811281at2"/>
<feature type="binding site" description="axial binding residue" evidence="22">
    <location>
        <position position="127"/>
    </location>
    <ligand>
        <name>heme c</name>
        <dbReference type="ChEBI" id="CHEBI:61717"/>
        <label>1</label>
    </ligand>
    <ligandPart>
        <name>Fe</name>
        <dbReference type="ChEBI" id="CHEBI:18248"/>
    </ligandPart>
</feature>
<evidence type="ECO:0000259" key="25">
    <source>
        <dbReference type="PROSITE" id="PS51007"/>
    </source>
</evidence>
<organism evidence="26 27">
    <name type="scientific">Phreatobacter aquaticus</name>
    <dbReference type="NCBI Taxonomy" id="2570229"/>
    <lineage>
        <taxon>Bacteria</taxon>
        <taxon>Pseudomonadati</taxon>
        <taxon>Pseudomonadota</taxon>
        <taxon>Alphaproteobacteria</taxon>
        <taxon>Hyphomicrobiales</taxon>
        <taxon>Phreatobacteraceae</taxon>
        <taxon>Phreatobacter</taxon>
    </lineage>
</organism>
<evidence type="ECO:0000256" key="3">
    <source>
        <dbReference type="ARBA" id="ARBA00006113"/>
    </source>
</evidence>
<evidence type="ECO:0000256" key="20">
    <source>
        <dbReference type="ARBA" id="ARBA00025525"/>
    </source>
</evidence>
<dbReference type="Gene3D" id="1.10.760.10">
    <property type="entry name" value="Cytochrome c-like domain"/>
    <property type="match status" value="2"/>
</dbReference>
<comment type="cofactor">
    <cofactor evidence="21 23">
        <name>heme c</name>
        <dbReference type="ChEBI" id="CHEBI:61717"/>
    </cofactor>
    <text evidence="21 23">Binds 2 heme C groups per subunit.</text>
</comment>
<evidence type="ECO:0000256" key="22">
    <source>
        <dbReference type="PIRSR" id="PIRSR000006-1"/>
    </source>
</evidence>
<keyword evidence="8 21" id="KW-0349">Heme</keyword>
<keyword evidence="7 21" id="KW-0997">Cell inner membrane</keyword>
<evidence type="ECO:0000256" key="5">
    <source>
        <dbReference type="ARBA" id="ARBA00022448"/>
    </source>
</evidence>
<dbReference type="SUPFAM" id="SSF46626">
    <property type="entry name" value="Cytochrome c"/>
    <property type="match status" value="2"/>
</dbReference>
<dbReference type="Pfam" id="PF00034">
    <property type="entry name" value="Cytochrom_C"/>
    <property type="match status" value="1"/>
</dbReference>
<keyword evidence="9 21" id="KW-0679">Respiratory chain</keyword>
<dbReference type="GO" id="GO:0005506">
    <property type="term" value="F:iron ion binding"/>
    <property type="evidence" value="ECO:0007669"/>
    <property type="project" value="InterPro"/>
</dbReference>
<dbReference type="GO" id="GO:0016491">
    <property type="term" value="F:oxidoreductase activity"/>
    <property type="evidence" value="ECO:0007669"/>
    <property type="project" value="UniProtKB-KW"/>
</dbReference>
<feature type="transmembrane region" description="Helical" evidence="24">
    <location>
        <begin position="34"/>
        <end position="56"/>
    </location>
</feature>
<dbReference type="PANTHER" id="PTHR33751:SF1">
    <property type="entry name" value="CBB3-TYPE CYTOCHROME C OXIDASE SUBUNIT FIXP"/>
    <property type="match status" value="1"/>
</dbReference>
<comment type="similarity">
    <text evidence="3 21">Belongs to the CcoP / FixP family.</text>
</comment>
<evidence type="ECO:0000256" key="19">
    <source>
        <dbReference type="ARBA" id="ARBA00023136"/>
    </source>
</evidence>
<dbReference type="InterPro" id="IPR008168">
    <property type="entry name" value="Cyt_C_IC"/>
</dbReference>
<dbReference type="InterPro" id="IPR032858">
    <property type="entry name" value="CcoP_N"/>
</dbReference>
<dbReference type="Proteomes" id="UP000298588">
    <property type="component" value="Chromosome"/>
</dbReference>
<dbReference type="EMBL" id="CP039865">
    <property type="protein sequence ID" value="QCK88405.1"/>
    <property type="molecule type" value="Genomic_DNA"/>
</dbReference>
<feature type="binding site" description="covalent" evidence="23">
    <location>
        <position position="123"/>
    </location>
    <ligand>
        <name>heme c</name>
        <dbReference type="ChEBI" id="CHEBI:61717"/>
        <label>1</label>
    </ligand>
</feature>
<name>A0A4D7QMC9_9HYPH</name>
<keyword evidence="6 21" id="KW-1003">Cell membrane</keyword>
<keyword evidence="27" id="KW-1185">Reference proteome</keyword>
<comment type="pathway">
    <text evidence="2 21">Energy metabolism; oxidative phosphorylation.</text>
</comment>
<evidence type="ECO:0000256" key="15">
    <source>
        <dbReference type="ARBA" id="ARBA00022989"/>
    </source>
</evidence>
<comment type="subcellular location">
    <subcellularLocation>
        <location evidence="1 21">Cell inner membrane</location>
    </subcellularLocation>
</comment>
<comment type="subunit">
    <text evidence="4">Component of the cbb3-type cytochrome c oxidase at least composed of FixN, FixO, FixQ and FixP.</text>
</comment>
<dbReference type="PIRSF" id="PIRSF000006">
    <property type="entry name" value="Cbb3-Cox_fixP"/>
    <property type="match status" value="1"/>
</dbReference>
<evidence type="ECO:0000256" key="14">
    <source>
        <dbReference type="ARBA" id="ARBA00022982"/>
    </source>
</evidence>
<feature type="binding site" description="axial binding residue" evidence="22">
    <location>
        <position position="225"/>
    </location>
    <ligand>
        <name>heme c</name>
        <dbReference type="ChEBI" id="CHEBI:61717"/>
        <label>2</label>
    </ligand>
    <ligandPart>
        <name>Fe</name>
        <dbReference type="ChEBI" id="CHEBI:18248"/>
    </ligandPart>
</feature>
<dbReference type="InterPro" id="IPR004678">
    <property type="entry name" value="Cyt_c_oxidase_cbb3_su3"/>
</dbReference>
<feature type="binding site" description="covalent" evidence="23">
    <location>
        <position position="126"/>
    </location>
    <ligand>
        <name>heme c</name>
        <dbReference type="ChEBI" id="CHEBI:61717"/>
        <label>1</label>
    </ligand>
</feature>
<feature type="binding site" description="axial binding residue" evidence="22">
    <location>
        <position position="174"/>
    </location>
    <ligand>
        <name>heme c</name>
        <dbReference type="ChEBI" id="CHEBI:61717"/>
        <label>2</label>
    </ligand>
    <ligandPart>
        <name>Fe</name>
        <dbReference type="ChEBI" id="CHEBI:18248"/>
    </ligandPart>
</feature>
<evidence type="ECO:0000256" key="2">
    <source>
        <dbReference type="ARBA" id="ARBA00004673"/>
    </source>
</evidence>
<evidence type="ECO:0000256" key="7">
    <source>
        <dbReference type="ARBA" id="ARBA00022519"/>
    </source>
</evidence>
<dbReference type="KEGG" id="paqt:E8L99_22910"/>
<keyword evidence="11 21" id="KW-0479">Metal-binding</keyword>
<dbReference type="PANTHER" id="PTHR33751">
    <property type="entry name" value="CBB3-TYPE CYTOCHROME C OXIDASE SUBUNIT FIXP"/>
    <property type="match status" value="1"/>
</dbReference>
<evidence type="ECO:0000256" key="8">
    <source>
        <dbReference type="ARBA" id="ARBA00022617"/>
    </source>
</evidence>
<feature type="binding site" description="covalent" evidence="23">
    <location>
        <position position="224"/>
    </location>
    <ligand>
        <name>heme c</name>
        <dbReference type="ChEBI" id="CHEBI:61717"/>
        <label>2</label>
    </ligand>
</feature>
<feature type="domain" description="Cytochrome c" evidence="25">
    <location>
        <begin position="208"/>
        <end position="289"/>
    </location>
</feature>
<evidence type="ECO:0000256" key="13">
    <source>
        <dbReference type="ARBA" id="ARBA00022781"/>
    </source>
</evidence>
<feature type="binding site" description="axial binding residue" evidence="22">
    <location>
        <position position="266"/>
    </location>
    <ligand>
        <name>heme c</name>
        <dbReference type="ChEBI" id="CHEBI:61717"/>
        <label>1</label>
    </ligand>
    <ligandPart>
        <name>Fe</name>
        <dbReference type="ChEBI" id="CHEBI:18248"/>
    </ligandPart>
</feature>
<evidence type="ECO:0000256" key="24">
    <source>
        <dbReference type="SAM" id="Phobius"/>
    </source>
</evidence>
<dbReference type="UniPathway" id="UPA00705"/>
<accession>A0A4D7QMC9</accession>
<dbReference type="InterPro" id="IPR038414">
    <property type="entry name" value="CcoP_N_sf"/>
</dbReference>
<dbReference type="Gene3D" id="6.10.280.130">
    <property type="match status" value="1"/>
</dbReference>
<evidence type="ECO:0000256" key="23">
    <source>
        <dbReference type="PIRSR" id="PIRSR000006-2"/>
    </source>
</evidence>
<gene>
    <name evidence="26" type="primary">ccoP</name>
    <name evidence="26" type="ORF">E8L99_22910</name>
</gene>
<dbReference type="GO" id="GO:1902600">
    <property type="term" value="P:proton transmembrane transport"/>
    <property type="evidence" value="ECO:0007669"/>
    <property type="project" value="UniProtKB-KW"/>
</dbReference>
<keyword evidence="12" id="KW-0677">Repeat</keyword>
<evidence type="ECO:0000256" key="21">
    <source>
        <dbReference type="PIRNR" id="PIRNR000006"/>
    </source>
</evidence>
<evidence type="ECO:0000256" key="6">
    <source>
        <dbReference type="ARBA" id="ARBA00022475"/>
    </source>
</evidence>
<evidence type="ECO:0000256" key="18">
    <source>
        <dbReference type="ARBA" id="ARBA00023065"/>
    </source>
</evidence>
<protein>
    <recommendedName>
        <fullName evidence="21">Cbb3-type cytochrome c oxidase subunit</fullName>
    </recommendedName>
</protein>
<dbReference type="NCBIfam" id="TIGR00782">
    <property type="entry name" value="ccoP"/>
    <property type="match status" value="1"/>
</dbReference>
<dbReference type="GO" id="GO:0006119">
    <property type="term" value="P:oxidative phosphorylation"/>
    <property type="evidence" value="ECO:0007669"/>
    <property type="project" value="UniProtKB-UniPathway"/>
</dbReference>
<evidence type="ECO:0000256" key="12">
    <source>
        <dbReference type="ARBA" id="ARBA00022737"/>
    </source>
</evidence>
<dbReference type="PROSITE" id="PS51007">
    <property type="entry name" value="CYTC"/>
    <property type="match status" value="2"/>
</dbReference>
<evidence type="ECO:0000256" key="17">
    <source>
        <dbReference type="ARBA" id="ARBA00023004"/>
    </source>
</evidence>
<dbReference type="Pfam" id="PF13442">
    <property type="entry name" value="Cytochrome_CBB3"/>
    <property type="match status" value="1"/>
</dbReference>
<dbReference type="InterPro" id="IPR050597">
    <property type="entry name" value="Cytochrome_c_Oxidase_Subunit"/>
</dbReference>
<dbReference type="InterPro" id="IPR009056">
    <property type="entry name" value="Cyt_c-like_dom"/>
</dbReference>
<evidence type="ECO:0000256" key="9">
    <source>
        <dbReference type="ARBA" id="ARBA00022660"/>
    </source>
</evidence>
<reference evidence="26 27" key="1">
    <citation type="submission" date="2019-04" db="EMBL/GenBank/DDBJ databases">
        <title>Phreatobacter aquaticus sp. nov.</title>
        <authorList>
            <person name="Choi A."/>
            <person name="Baek K."/>
        </authorList>
    </citation>
    <scope>NUCLEOTIDE SEQUENCE [LARGE SCALE GENOMIC DNA]</scope>
    <source>
        <strain evidence="26 27">NMCR1094</strain>
    </source>
</reference>
<evidence type="ECO:0000256" key="4">
    <source>
        <dbReference type="ARBA" id="ARBA00011203"/>
    </source>
</evidence>
<keyword evidence="10 24" id="KW-0812">Transmembrane</keyword>
<keyword evidence="19 21" id="KW-0472">Membrane</keyword>
<dbReference type="Pfam" id="PF14715">
    <property type="entry name" value="FixP_N"/>
    <property type="match status" value="1"/>
</dbReference>
<keyword evidence="18 21" id="KW-0406">Ion transport</keyword>
<feature type="domain" description="Cytochrome c" evidence="25">
    <location>
        <begin position="110"/>
        <end position="200"/>
    </location>
</feature>
<keyword evidence="14 21" id="KW-0249">Electron transport</keyword>
<evidence type="ECO:0000313" key="27">
    <source>
        <dbReference type="Proteomes" id="UP000298588"/>
    </source>
</evidence>
<evidence type="ECO:0000256" key="10">
    <source>
        <dbReference type="ARBA" id="ARBA00022692"/>
    </source>
</evidence>
<dbReference type="AlphaFoldDB" id="A0A4D7QMC9"/>
<keyword evidence="16 21" id="KW-0560">Oxidoreductase</keyword>
<evidence type="ECO:0000256" key="11">
    <source>
        <dbReference type="ARBA" id="ARBA00022723"/>
    </source>
</evidence>
<feature type="binding site" description="covalent" evidence="23">
    <location>
        <position position="221"/>
    </location>
    <ligand>
        <name>heme c</name>
        <dbReference type="ChEBI" id="CHEBI:61717"/>
        <label>2</label>
    </ligand>
</feature>
<keyword evidence="5 21" id="KW-0813">Transport</keyword>
<evidence type="ECO:0000256" key="1">
    <source>
        <dbReference type="ARBA" id="ARBA00004533"/>
    </source>
</evidence>
<dbReference type="PRINTS" id="PR00605">
    <property type="entry name" value="CYTCHROMECIC"/>
</dbReference>
<keyword evidence="15 24" id="KW-1133">Transmembrane helix</keyword>
<keyword evidence="17 21" id="KW-0408">Iron</keyword>
<dbReference type="InterPro" id="IPR036909">
    <property type="entry name" value="Cyt_c-like_dom_sf"/>
</dbReference>
<comment type="function">
    <text evidence="20">C-type cytochrome. Part of the cbb3-type cytochrome c oxidase complex. FixP subunit is required for transferring electrons from donor cytochrome c via its heme groups to FixO subunit. From there, electrons are shuttled to the catalytic binuclear center of FixN subunit where oxygen reduction takes place. The complex also functions as a proton pump.</text>
</comment>
<sequence>MADHKPEIDVATGRSTTGHEWDGIKELNSPLPKWWVYLFYATIVWSIGYWVVYPAWPMIASHTRGVIGYSSRMDVAADLDALRARRTQRGAALATAPLADIQRDTNLLTLALAQGKAAFGDNCAPCHGLSATGSRGYPNLRDDAWLWGGKLEDIHQTIRHGIRNADDQSRQGPMPPFGGAAGMLKPAEIVQVANFVRTLSGQAPRAGIDVAKGKELFAANCTACHGDEGRGNRDLGAPNLTGQVWLYGSDEKTIIETITNGRGGVMPGWAGRLDETTVKALAIYVHALGGGQ</sequence>
<dbReference type="GO" id="GO:0009055">
    <property type="term" value="F:electron transfer activity"/>
    <property type="evidence" value="ECO:0007669"/>
    <property type="project" value="InterPro"/>
</dbReference>
<dbReference type="GO" id="GO:0005886">
    <property type="term" value="C:plasma membrane"/>
    <property type="evidence" value="ECO:0007669"/>
    <property type="project" value="UniProtKB-SubCell"/>
</dbReference>
<proteinExistence type="inferred from homology"/>
<dbReference type="RefSeq" id="WP_137101731.1">
    <property type="nucleotide sequence ID" value="NZ_CP039865.1"/>
</dbReference>
<dbReference type="GO" id="GO:0020037">
    <property type="term" value="F:heme binding"/>
    <property type="evidence" value="ECO:0007669"/>
    <property type="project" value="InterPro"/>
</dbReference>
<evidence type="ECO:0000256" key="16">
    <source>
        <dbReference type="ARBA" id="ARBA00023002"/>
    </source>
</evidence>